<accession>A0ABU8WWB8</accession>
<dbReference type="CDD" id="cd04301">
    <property type="entry name" value="NAT_SF"/>
    <property type="match status" value="1"/>
</dbReference>
<keyword evidence="2" id="KW-0808">Transferase</keyword>
<dbReference type="Proteomes" id="UP001385892">
    <property type="component" value="Unassembled WGS sequence"/>
</dbReference>
<feature type="domain" description="N-acetyltransferase" evidence="1">
    <location>
        <begin position="209"/>
        <end position="353"/>
    </location>
</feature>
<keyword evidence="2" id="KW-0012">Acyltransferase</keyword>
<comment type="caution">
    <text evidence="2">The sequence shown here is derived from an EMBL/GenBank/DDBJ whole genome shotgun (WGS) entry which is preliminary data.</text>
</comment>
<keyword evidence="3" id="KW-1185">Reference proteome</keyword>
<dbReference type="SUPFAM" id="SSF55729">
    <property type="entry name" value="Acyl-CoA N-acyltransferases (Nat)"/>
    <property type="match status" value="2"/>
</dbReference>
<dbReference type="EMBL" id="JBBKZT010000027">
    <property type="protein sequence ID" value="MEJ8851815.1"/>
    <property type="molecule type" value="Genomic_DNA"/>
</dbReference>
<protein>
    <submittedName>
        <fullName evidence="2">GNAT family N-acetyltransferase</fullName>
        <ecNumber evidence="2">2.3.1.-</ecNumber>
    </submittedName>
</protein>
<dbReference type="InterPro" id="IPR016181">
    <property type="entry name" value="Acyl_CoA_acyltransferase"/>
</dbReference>
<proteinExistence type="predicted"/>
<dbReference type="Pfam" id="PF00583">
    <property type="entry name" value="Acetyltransf_1"/>
    <property type="match status" value="1"/>
</dbReference>
<dbReference type="Gene3D" id="3.40.630.30">
    <property type="match status" value="1"/>
</dbReference>
<evidence type="ECO:0000313" key="3">
    <source>
        <dbReference type="Proteomes" id="UP001385892"/>
    </source>
</evidence>
<dbReference type="RefSeq" id="WP_340347587.1">
    <property type="nucleotide sequence ID" value="NZ_JBBKZT010000027.1"/>
</dbReference>
<dbReference type="InterPro" id="IPR000182">
    <property type="entry name" value="GNAT_dom"/>
</dbReference>
<sequence>MSSFHGRSAKLELRPFEPLQASPSQWQALHAFRRLRSQEDFPGEPVMSDADFESELRVVRPLVEARRVLALHDDVIAGIMVLNFRRHGSPDSEDYAGHVDVAGGVARGLRKHGVGRALLAGLAHFMESQGKHTATAKAHLPDGHAWLDSIGATCKLRMFENRSPFDQLDWQMLARWARPAGLDAHGLRWEVHCGRVPMETLAPLMTPFTELINDQPLDGLDIPRIRYELKDYESWYADLDRRGGDHFLVLLRDGEQVAAMCDATWDARFPDRMYQQLTAVARPWRGQGLAKAVKARMLERVRQCRPEVGTVLTNNAVVNAAMLSINNRLGFGVHKEDRSYQIDLATLRAYLAQSQVQAGSARDTRQSSQA</sequence>
<evidence type="ECO:0000259" key="1">
    <source>
        <dbReference type="PROSITE" id="PS51186"/>
    </source>
</evidence>
<reference evidence="2 3" key="1">
    <citation type="submission" date="2024-03" db="EMBL/GenBank/DDBJ databases">
        <title>Novel species of the genus Variovorax.</title>
        <authorList>
            <person name="Liu Q."/>
            <person name="Xin Y.-H."/>
        </authorList>
    </citation>
    <scope>NUCLEOTIDE SEQUENCE [LARGE SCALE GENOMIC DNA]</scope>
    <source>
        <strain evidence="2 3">KACC 18900</strain>
    </source>
</reference>
<dbReference type="PROSITE" id="PS51186">
    <property type="entry name" value="GNAT"/>
    <property type="match status" value="1"/>
</dbReference>
<dbReference type="GO" id="GO:0016746">
    <property type="term" value="F:acyltransferase activity"/>
    <property type="evidence" value="ECO:0007669"/>
    <property type="project" value="UniProtKB-KW"/>
</dbReference>
<evidence type="ECO:0000313" key="2">
    <source>
        <dbReference type="EMBL" id="MEJ8851815.1"/>
    </source>
</evidence>
<dbReference type="EC" id="2.3.1.-" evidence="2"/>
<gene>
    <name evidence="2" type="ORF">WKW82_34655</name>
</gene>
<name>A0ABU8WWB8_9BURK</name>
<organism evidence="2 3">
    <name type="scientific">Variovorax rhizosphaerae</name>
    <dbReference type="NCBI Taxonomy" id="1836200"/>
    <lineage>
        <taxon>Bacteria</taxon>
        <taxon>Pseudomonadati</taxon>
        <taxon>Pseudomonadota</taxon>
        <taxon>Betaproteobacteria</taxon>
        <taxon>Burkholderiales</taxon>
        <taxon>Comamonadaceae</taxon>
        <taxon>Variovorax</taxon>
    </lineage>
</organism>